<protein>
    <submittedName>
        <fullName evidence="1">Uncharacterized protein</fullName>
    </submittedName>
</protein>
<sequence>DKLPTRVELGEYDGQNYIVPQTLYLDAQFPVIFTGTVFALNISTGTWDPAGSLPVQVHVAWVQNGTSAIETIDVLSNDYGSFSVGQFLFPENIHVGDNTTYEMWAEVTEMFIHDGSESNKYPIAVHANLSLDYVSWSYFRSDEQPLWLDFKTHYTADWQRGIFDRRMVHAPVTFSISGGPFGNRTTPTNYTGFGQGFRADEGGWASLTYVQQSGSIGDWKQVRWNSTFDNGPGMLAGGYEEIVWNNFSLIHDVVGSYAY</sequence>
<dbReference type="AlphaFoldDB" id="A0A382Z5C6"/>
<dbReference type="EMBL" id="UINC01181151">
    <property type="protein sequence ID" value="SVD90701.1"/>
    <property type="molecule type" value="Genomic_DNA"/>
</dbReference>
<proteinExistence type="predicted"/>
<name>A0A382Z5C6_9ZZZZ</name>
<organism evidence="1">
    <name type="scientific">marine metagenome</name>
    <dbReference type="NCBI Taxonomy" id="408172"/>
    <lineage>
        <taxon>unclassified sequences</taxon>
        <taxon>metagenomes</taxon>
        <taxon>ecological metagenomes</taxon>
    </lineage>
</organism>
<evidence type="ECO:0000313" key="1">
    <source>
        <dbReference type="EMBL" id="SVD90701.1"/>
    </source>
</evidence>
<feature type="non-terminal residue" evidence="1">
    <location>
        <position position="1"/>
    </location>
</feature>
<accession>A0A382Z5C6</accession>
<feature type="non-terminal residue" evidence="1">
    <location>
        <position position="259"/>
    </location>
</feature>
<reference evidence="1" key="1">
    <citation type="submission" date="2018-05" db="EMBL/GenBank/DDBJ databases">
        <authorList>
            <person name="Lanie J.A."/>
            <person name="Ng W.-L."/>
            <person name="Kazmierczak K.M."/>
            <person name="Andrzejewski T.M."/>
            <person name="Davidsen T.M."/>
            <person name="Wayne K.J."/>
            <person name="Tettelin H."/>
            <person name="Glass J.I."/>
            <person name="Rusch D."/>
            <person name="Podicherti R."/>
            <person name="Tsui H.-C.T."/>
            <person name="Winkler M.E."/>
        </authorList>
    </citation>
    <scope>NUCLEOTIDE SEQUENCE</scope>
</reference>
<gene>
    <name evidence="1" type="ORF">METZ01_LOCUS443555</name>
</gene>